<feature type="non-terminal residue" evidence="2">
    <location>
        <position position="147"/>
    </location>
</feature>
<sequence>EHVTTTFNDPLLSGEDKLKLTDLMELCTQLQSSVLALDTTKDNQALKIGSLKRRVKKLEKKANKKTHKLKRLYKTGSSTRVRSSEDADLGDQEDASKQERMIVDLDADEGVSLVDETQGRNDQDMFNSSILDDEEVVAEKKVSTADP</sequence>
<gene>
    <name evidence="2" type="ORF">Tci_851552</name>
</gene>
<protein>
    <submittedName>
        <fullName evidence="2">Uncharacterized protein</fullName>
    </submittedName>
</protein>
<feature type="compositionally biased region" description="Basic and acidic residues" evidence="1">
    <location>
        <begin position="94"/>
        <end position="103"/>
    </location>
</feature>
<comment type="caution">
    <text evidence="2">The sequence shown here is derived from an EMBL/GenBank/DDBJ whole genome shotgun (WGS) entry which is preliminary data.</text>
</comment>
<evidence type="ECO:0000256" key="1">
    <source>
        <dbReference type="SAM" id="MobiDB-lite"/>
    </source>
</evidence>
<reference evidence="2" key="1">
    <citation type="journal article" date="2019" name="Sci. Rep.">
        <title>Draft genome of Tanacetum cinerariifolium, the natural source of mosquito coil.</title>
        <authorList>
            <person name="Yamashiro T."/>
            <person name="Shiraishi A."/>
            <person name="Satake H."/>
            <person name="Nakayama K."/>
        </authorList>
    </citation>
    <scope>NUCLEOTIDE SEQUENCE</scope>
</reference>
<name>A0A699R6L0_TANCI</name>
<accession>A0A699R6L0</accession>
<feature type="compositionally biased region" description="Basic and acidic residues" evidence="1">
    <location>
        <begin position="137"/>
        <end position="147"/>
    </location>
</feature>
<proteinExistence type="predicted"/>
<dbReference type="AlphaFoldDB" id="A0A699R6L0"/>
<feature type="non-terminal residue" evidence="2">
    <location>
        <position position="1"/>
    </location>
</feature>
<feature type="compositionally biased region" description="Basic residues" evidence="1">
    <location>
        <begin position="63"/>
        <end position="73"/>
    </location>
</feature>
<dbReference type="EMBL" id="BKCJ011071134">
    <property type="protein sequence ID" value="GFC79582.1"/>
    <property type="molecule type" value="Genomic_DNA"/>
</dbReference>
<feature type="region of interest" description="Disordered" evidence="1">
    <location>
        <begin position="63"/>
        <end position="147"/>
    </location>
</feature>
<organism evidence="2">
    <name type="scientific">Tanacetum cinerariifolium</name>
    <name type="common">Dalmatian daisy</name>
    <name type="synonym">Chrysanthemum cinerariifolium</name>
    <dbReference type="NCBI Taxonomy" id="118510"/>
    <lineage>
        <taxon>Eukaryota</taxon>
        <taxon>Viridiplantae</taxon>
        <taxon>Streptophyta</taxon>
        <taxon>Embryophyta</taxon>
        <taxon>Tracheophyta</taxon>
        <taxon>Spermatophyta</taxon>
        <taxon>Magnoliopsida</taxon>
        <taxon>eudicotyledons</taxon>
        <taxon>Gunneridae</taxon>
        <taxon>Pentapetalae</taxon>
        <taxon>asterids</taxon>
        <taxon>campanulids</taxon>
        <taxon>Asterales</taxon>
        <taxon>Asteraceae</taxon>
        <taxon>Asteroideae</taxon>
        <taxon>Anthemideae</taxon>
        <taxon>Anthemidinae</taxon>
        <taxon>Tanacetum</taxon>
    </lineage>
</organism>
<evidence type="ECO:0000313" key="2">
    <source>
        <dbReference type="EMBL" id="GFC79582.1"/>
    </source>
</evidence>